<dbReference type="PANTHER" id="PTHR30195:SF15">
    <property type="entry name" value="TYPE I RESTRICTION ENZYME HINDI ENDONUCLEASE SUBUNIT"/>
    <property type="match status" value="1"/>
</dbReference>
<dbReference type="InterPro" id="IPR055180">
    <property type="entry name" value="HsdR_RecA-like_helicase_dom_2"/>
</dbReference>
<evidence type="ECO:0000259" key="2">
    <source>
        <dbReference type="PROSITE" id="PS51192"/>
    </source>
</evidence>
<feature type="domain" description="Helicase ATP-binding" evidence="2">
    <location>
        <begin position="1"/>
        <end position="87"/>
    </location>
</feature>
<keyword evidence="1" id="KW-0680">Restriction system</keyword>
<protein>
    <recommendedName>
        <fullName evidence="2">Helicase ATP-binding domain-containing protein</fullName>
    </recommendedName>
</protein>
<dbReference type="Pfam" id="PF22679">
    <property type="entry name" value="T1R_D3-like"/>
    <property type="match status" value="1"/>
</dbReference>
<dbReference type="PANTHER" id="PTHR30195">
    <property type="entry name" value="TYPE I SITE-SPECIFIC DEOXYRIBONUCLEASE PROTEIN SUBUNIT M AND R"/>
    <property type="match status" value="1"/>
</dbReference>
<name>A0A644WYJ1_9ZZZZ</name>
<organism evidence="3">
    <name type="scientific">bioreactor metagenome</name>
    <dbReference type="NCBI Taxonomy" id="1076179"/>
    <lineage>
        <taxon>unclassified sequences</taxon>
        <taxon>metagenomes</taxon>
        <taxon>ecological metagenomes</taxon>
    </lineage>
</organism>
<comment type="caution">
    <text evidence="3">The sequence shown here is derived from an EMBL/GenBank/DDBJ whole genome shotgun (WGS) entry which is preliminary data.</text>
</comment>
<dbReference type="SUPFAM" id="SSF52540">
    <property type="entry name" value="P-loop containing nucleoside triphosphate hydrolases"/>
    <property type="match status" value="1"/>
</dbReference>
<dbReference type="InterPro" id="IPR051268">
    <property type="entry name" value="Type-I_R_enzyme_R_subunit"/>
</dbReference>
<dbReference type="InterPro" id="IPR004473">
    <property type="entry name" value="Restrct_endonuc_typeI_HsdR"/>
</dbReference>
<dbReference type="GO" id="GO:0005524">
    <property type="term" value="F:ATP binding"/>
    <property type="evidence" value="ECO:0007669"/>
    <property type="project" value="InterPro"/>
</dbReference>
<dbReference type="Pfam" id="PF18766">
    <property type="entry name" value="SWI2_SNF2"/>
    <property type="match status" value="1"/>
</dbReference>
<dbReference type="GO" id="GO:0009035">
    <property type="term" value="F:type I site-specific deoxyribonuclease activity"/>
    <property type="evidence" value="ECO:0007669"/>
    <property type="project" value="InterPro"/>
</dbReference>
<dbReference type="GO" id="GO:0009307">
    <property type="term" value="P:DNA restriction-modification system"/>
    <property type="evidence" value="ECO:0007669"/>
    <property type="project" value="UniProtKB-KW"/>
</dbReference>
<dbReference type="InterPro" id="IPR014001">
    <property type="entry name" value="Helicase_ATP-bd"/>
</dbReference>
<dbReference type="InterPro" id="IPR040980">
    <property type="entry name" value="SWI2_SNF2"/>
</dbReference>
<evidence type="ECO:0000313" key="3">
    <source>
        <dbReference type="EMBL" id="MPM08980.1"/>
    </source>
</evidence>
<proteinExistence type="predicted"/>
<dbReference type="NCBIfam" id="TIGR00348">
    <property type="entry name" value="hsdR"/>
    <property type="match status" value="1"/>
</dbReference>
<dbReference type="AlphaFoldDB" id="A0A644WYJ1"/>
<evidence type="ECO:0000256" key="1">
    <source>
        <dbReference type="ARBA" id="ARBA00022747"/>
    </source>
</evidence>
<dbReference type="CDD" id="cd18800">
    <property type="entry name" value="SF2_C_EcoR124I-like"/>
    <property type="match status" value="1"/>
</dbReference>
<dbReference type="InterPro" id="IPR027417">
    <property type="entry name" value="P-loop_NTPase"/>
</dbReference>
<dbReference type="Gene3D" id="3.40.50.300">
    <property type="entry name" value="P-loop containing nucleotide triphosphate hydrolases"/>
    <property type="match status" value="3"/>
</dbReference>
<dbReference type="Pfam" id="PF11867">
    <property type="entry name" value="T1RH-like_C"/>
    <property type="match status" value="1"/>
</dbReference>
<dbReference type="EMBL" id="VSSQ01001514">
    <property type="protein sequence ID" value="MPM08980.1"/>
    <property type="molecule type" value="Genomic_DNA"/>
</dbReference>
<reference evidence="3" key="1">
    <citation type="submission" date="2019-08" db="EMBL/GenBank/DDBJ databases">
        <authorList>
            <person name="Kucharzyk K."/>
            <person name="Murdoch R.W."/>
            <person name="Higgins S."/>
            <person name="Loffler F."/>
        </authorList>
    </citation>
    <scope>NUCLEOTIDE SEQUENCE</scope>
</reference>
<dbReference type="PROSITE" id="PS51192">
    <property type="entry name" value="HELICASE_ATP_BIND_1"/>
    <property type="match status" value="1"/>
</dbReference>
<sequence length="652" mass="74586">MPGGIIFTTIQKFFPDDRDDVHPTLSGRRNIVVIADEAHRSQYDFLDGYARHMRDALPGASFIGFTGTPIETTDKNTKAVFGDYVSIYDIKQAVDDKATVPIYYESRLAKLSLDEDEKPHLDDDFEEVTEGEEEKIREKLKTKWAQLEAVVGSEKRVEVIARDLVDHFEKRLGAMDGKAMVVCMSRRICVDLYNEIIRIRPAWHNDDDKEGFLKVVMTGSATDPVEWQQHIRDKRRRNDLAANFKTPESQFKLVIVRDMWLTGFDAPSLHTMYLDKPMKDHGLMQTIARVNRVFRDKPGGLIVDYIGLAEDLKKAMATYTESKGKGEVCIDQHAALKVLEREIEVCRDLLHGLDWQSLLHITSKEWLLKLPSVIEHILRQDDGKNRWISAVDKISKSFALSVPLDGALALRDEIAHYQTIRTALDKRGKTEKAMTMDEREIAIRQIVSGALSTGPVIDLFDAAGLRKPDVSLLSDEFLDQVRAIPQKNLAIELLRRLLEDDIKARSKKNLVQSRSFAEMLEKTLLRYKNRAITTVEVIQDLIDLARQINDTGRRGVDLGLNDDELAFYDALETNDSAVQLLGDETLRKIAQELTNQIHKNVTLDWTMKEQVRAKLRSMVKRILRKYKYPPDKQERATETVLQQAELICSEMR</sequence>
<gene>
    <name evidence="3" type="ORF">SDC9_55296</name>
</gene>
<dbReference type="GO" id="GO:0003677">
    <property type="term" value="F:DNA binding"/>
    <property type="evidence" value="ECO:0007669"/>
    <property type="project" value="InterPro"/>
</dbReference>
<dbReference type="InterPro" id="IPR021810">
    <property type="entry name" value="T1RH-like_C"/>
</dbReference>
<accession>A0A644WYJ1</accession>